<dbReference type="Proteomes" id="UP001596015">
    <property type="component" value="Unassembled WGS sequence"/>
</dbReference>
<protein>
    <submittedName>
        <fullName evidence="1">Uncharacterized protein</fullName>
    </submittedName>
</protein>
<dbReference type="RefSeq" id="WP_277809875.1">
    <property type="nucleotide sequence ID" value="NZ_JAKGAK010000003.1"/>
</dbReference>
<proteinExistence type="predicted"/>
<name>A0ABV8XFL7_9GAMM</name>
<evidence type="ECO:0000313" key="1">
    <source>
        <dbReference type="EMBL" id="MFC4417243.1"/>
    </source>
</evidence>
<gene>
    <name evidence="1" type="ORF">ACFO0E_12630</name>
</gene>
<organism evidence="1 2">
    <name type="scientific">Chromohalobacter beijerinckii</name>
    <dbReference type="NCBI Taxonomy" id="86179"/>
    <lineage>
        <taxon>Bacteria</taxon>
        <taxon>Pseudomonadati</taxon>
        <taxon>Pseudomonadota</taxon>
        <taxon>Gammaproteobacteria</taxon>
        <taxon>Oceanospirillales</taxon>
        <taxon>Halomonadaceae</taxon>
        <taxon>Chromohalobacter</taxon>
    </lineage>
</organism>
<reference evidence="2" key="1">
    <citation type="journal article" date="2019" name="Int. J. Syst. Evol. Microbiol.">
        <title>The Global Catalogue of Microorganisms (GCM) 10K type strain sequencing project: providing services to taxonomists for standard genome sequencing and annotation.</title>
        <authorList>
            <consortium name="The Broad Institute Genomics Platform"/>
            <consortium name="The Broad Institute Genome Sequencing Center for Infectious Disease"/>
            <person name="Wu L."/>
            <person name="Ma J."/>
        </authorList>
    </citation>
    <scope>NUCLEOTIDE SEQUENCE [LARGE SCALE GENOMIC DNA]</scope>
    <source>
        <strain evidence="2">CCUG 49679</strain>
    </source>
</reference>
<comment type="caution">
    <text evidence="1">The sequence shown here is derived from an EMBL/GenBank/DDBJ whole genome shotgun (WGS) entry which is preliminary data.</text>
</comment>
<accession>A0ABV8XFL7</accession>
<evidence type="ECO:0000313" key="2">
    <source>
        <dbReference type="Proteomes" id="UP001596015"/>
    </source>
</evidence>
<keyword evidence="2" id="KW-1185">Reference proteome</keyword>
<dbReference type="EMBL" id="JBHSEO010000057">
    <property type="protein sequence ID" value="MFC4417243.1"/>
    <property type="molecule type" value="Genomic_DNA"/>
</dbReference>
<sequence length="40" mass="4442">MPEVLVVTPLGGHAEFLQRLVDRGHEALWIDEIAFGRIVG</sequence>